<protein>
    <submittedName>
        <fullName evidence="1">Uncharacterized protein</fullName>
    </submittedName>
</protein>
<reference evidence="1" key="1">
    <citation type="submission" date="2022-10" db="EMBL/GenBank/DDBJ databases">
        <title>Complete Genome of Trichothecium roseum strain YXFP-22015, a Plant Pathogen Isolated from Citrus.</title>
        <authorList>
            <person name="Wang Y."/>
            <person name="Zhu L."/>
        </authorList>
    </citation>
    <scope>NUCLEOTIDE SEQUENCE</scope>
    <source>
        <strain evidence="1">YXFP-22015</strain>
    </source>
</reference>
<evidence type="ECO:0000313" key="2">
    <source>
        <dbReference type="Proteomes" id="UP001163324"/>
    </source>
</evidence>
<keyword evidence="2" id="KW-1185">Reference proteome</keyword>
<sequence>MEEHIVFDSYLTKPDRLVLENLTDDLRLQKEAEDEKDADVRNEATISLLQAMNNAEASEFEPTIFATVDYKDLQSKPLIRFLERYSKIAQSVVRVETDVVMFTHLLLYFTTSVPSAIFLFYHFTWVHGVLHAVMQLYYLGPYTLMMHQHIHMRGILRKQFAFFDHLFPYILDPLLGHTWNAYYYHHVKHHHVEGNGPGDLSSTLRFQRDNIWHFMYYAGRFLTLIWFDLPLYFFRTGKYRSAAKSALCEYSYYAALYFAYRFNPNATVMVFMIPLLAFRIGAMVGNWAQHAFINSEEPDSDYRSSVTLIDVSSNRFSFNDGYHTSHHLNPMRHWREHPVSFLKGKKTYAEQEALVFHNIDYIFITVKLMLKDYEHLARCMVPITKEQMAMTLDERIAFLKGHTRQFSEEEIQAKFKPKAF</sequence>
<proteinExistence type="predicted"/>
<name>A0ACC0UVD8_9HYPO</name>
<accession>A0ACC0UVD8</accession>
<dbReference type="Proteomes" id="UP001163324">
    <property type="component" value="Chromosome 6"/>
</dbReference>
<evidence type="ECO:0000313" key="1">
    <source>
        <dbReference type="EMBL" id="KAI9897954.1"/>
    </source>
</evidence>
<comment type="caution">
    <text evidence="1">The sequence shown here is derived from an EMBL/GenBank/DDBJ whole genome shotgun (WGS) entry which is preliminary data.</text>
</comment>
<dbReference type="EMBL" id="CM047945">
    <property type="protein sequence ID" value="KAI9897954.1"/>
    <property type="molecule type" value="Genomic_DNA"/>
</dbReference>
<organism evidence="1 2">
    <name type="scientific">Trichothecium roseum</name>
    <dbReference type="NCBI Taxonomy" id="47278"/>
    <lineage>
        <taxon>Eukaryota</taxon>
        <taxon>Fungi</taxon>
        <taxon>Dikarya</taxon>
        <taxon>Ascomycota</taxon>
        <taxon>Pezizomycotina</taxon>
        <taxon>Sordariomycetes</taxon>
        <taxon>Hypocreomycetidae</taxon>
        <taxon>Hypocreales</taxon>
        <taxon>Hypocreales incertae sedis</taxon>
        <taxon>Trichothecium</taxon>
    </lineage>
</organism>
<gene>
    <name evidence="1" type="ORF">N3K66_006314</name>
</gene>